<feature type="disulfide bond" evidence="2">
    <location>
        <begin position="261"/>
        <end position="278"/>
    </location>
</feature>
<accession>A0A7I8WDR6</accession>
<name>A0A7I8WDR6_9ANNE</name>
<organism evidence="5 6">
    <name type="scientific">Dimorphilus gyrociliatus</name>
    <dbReference type="NCBI Taxonomy" id="2664684"/>
    <lineage>
        <taxon>Eukaryota</taxon>
        <taxon>Metazoa</taxon>
        <taxon>Spiralia</taxon>
        <taxon>Lophotrochozoa</taxon>
        <taxon>Annelida</taxon>
        <taxon>Polychaeta</taxon>
        <taxon>Polychaeta incertae sedis</taxon>
        <taxon>Dinophilidae</taxon>
        <taxon>Dimorphilus</taxon>
    </lineage>
</organism>
<feature type="signal peptide" evidence="3">
    <location>
        <begin position="1"/>
        <end position="21"/>
    </location>
</feature>
<comment type="caution">
    <text evidence="2">Lacks conserved residue(s) required for the propagation of feature annotation.</text>
</comment>
<evidence type="ECO:0000313" key="5">
    <source>
        <dbReference type="EMBL" id="CAD5126217.1"/>
    </source>
</evidence>
<sequence>MKAILTGIFTLNLLSQIGVNCSDETKLSGEQSFTNNVLFHLRGYINEAYNMPCKDNSITIKSDSFTNSYGYSRLLFRFLPDCKLDIFVKFKFFHVNYSKNCIKDFLSLRQHSKTAKFCGESFIMNSLGSNTSTEFFQRKIYSIKHFYQIPFSIENQFTYQTDGLSNNRGFIIEIKTKLPKPIMMIKKRKSDVLHSLHTIELKDYENKVYKLSCESESIIIKSLEPYQSIENTSLILRHSPRCKMYFFVRFIEFDVEYSPNCQKDYLLMTQNSNSAKLCGNESSIFNSNGSSKFEGFFNRWYYSMQGVYIEPIVNDIRIVFKTDGSSQRNGFSIEIETSFTEEIFGHPSYCDFL</sequence>
<dbReference type="InterPro" id="IPR000859">
    <property type="entry name" value="CUB_dom"/>
</dbReference>
<keyword evidence="6" id="KW-1185">Reference proteome</keyword>
<dbReference type="SUPFAM" id="SSF49854">
    <property type="entry name" value="Spermadhesin, CUB domain"/>
    <property type="match status" value="1"/>
</dbReference>
<feature type="domain" description="CUB" evidence="4">
    <location>
        <begin position="225"/>
        <end position="338"/>
    </location>
</feature>
<dbReference type="Gene3D" id="2.60.120.290">
    <property type="entry name" value="Spermadhesin, CUB domain"/>
    <property type="match status" value="1"/>
</dbReference>
<reference evidence="5 6" key="1">
    <citation type="submission" date="2020-08" db="EMBL/GenBank/DDBJ databases">
        <authorList>
            <person name="Hejnol A."/>
        </authorList>
    </citation>
    <scope>NUCLEOTIDE SEQUENCE [LARGE SCALE GENOMIC DNA]</scope>
</reference>
<evidence type="ECO:0000313" key="6">
    <source>
        <dbReference type="Proteomes" id="UP000549394"/>
    </source>
</evidence>
<dbReference type="EMBL" id="CAJFCJ010000035">
    <property type="protein sequence ID" value="CAD5126217.1"/>
    <property type="molecule type" value="Genomic_DNA"/>
</dbReference>
<dbReference type="PROSITE" id="PS01180">
    <property type="entry name" value="CUB"/>
    <property type="match status" value="1"/>
</dbReference>
<keyword evidence="3" id="KW-0732">Signal</keyword>
<evidence type="ECO:0000256" key="2">
    <source>
        <dbReference type="PROSITE-ProRule" id="PRU00059"/>
    </source>
</evidence>
<protein>
    <submittedName>
        <fullName evidence="5">DgyrCDS14386</fullName>
    </submittedName>
</protein>
<dbReference type="InterPro" id="IPR035914">
    <property type="entry name" value="Sperma_CUB_dom_sf"/>
</dbReference>
<evidence type="ECO:0000256" key="3">
    <source>
        <dbReference type="SAM" id="SignalP"/>
    </source>
</evidence>
<proteinExistence type="predicted"/>
<comment type="caution">
    <text evidence="5">The sequence shown here is derived from an EMBL/GenBank/DDBJ whole genome shotgun (WGS) entry which is preliminary data.</text>
</comment>
<keyword evidence="1 2" id="KW-1015">Disulfide bond</keyword>
<dbReference type="Proteomes" id="UP000549394">
    <property type="component" value="Unassembled WGS sequence"/>
</dbReference>
<feature type="chain" id="PRO_5029628969" evidence="3">
    <location>
        <begin position="22"/>
        <end position="353"/>
    </location>
</feature>
<gene>
    <name evidence="5" type="ORF">DGYR_LOCUS13473</name>
</gene>
<evidence type="ECO:0000259" key="4">
    <source>
        <dbReference type="PROSITE" id="PS01180"/>
    </source>
</evidence>
<evidence type="ECO:0000256" key="1">
    <source>
        <dbReference type="ARBA" id="ARBA00023157"/>
    </source>
</evidence>
<dbReference type="AlphaFoldDB" id="A0A7I8WDR6"/>